<dbReference type="AlphaFoldDB" id="A0A8B6XD10"/>
<dbReference type="InterPro" id="IPR013321">
    <property type="entry name" value="Arc_rbn_hlx_hlx"/>
</dbReference>
<protein>
    <submittedName>
        <fullName evidence="2">Uncharacterized protein</fullName>
    </submittedName>
</protein>
<reference evidence="2" key="1">
    <citation type="submission" date="2025-08" db="UniProtKB">
        <authorList>
            <consortium name="RefSeq"/>
        </authorList>
    </citation>
    <scope>IDENTIFICATION</scope>
</reference>
<dbReference type="Proteomes" id="UP000675920">
    <property type="component" value="Unplaced"/>
</dbReference>
<dbReference type="SUPFAM" id="SSF47598">
    <property type="entry name" value="Ribbon-helix-helix"/>
    <property type="match status" value="1"/>
</dbReference>
<keyword evidence="1" id="KW-1185">Reference proteome</keyword>
<name>A0A8B6XD10_9BURK</name>
<sequence>MSQQPEPTQPPTRHYQLRFLPGVREAVQQYAAEQDRSLNWAINDLLKQAVGLKAAKQ</sequence>
<dbReference type="InterPro" id="IPR010985">
    <property type="entry name" value="Ribbon_hlx_hlx"/>
</dbReference>
<evidence type="ECO:0000313" key="2">
    <source>
        <dbReference type="RefSeq" id="WP_169732501.1"/>
    </source>
</evidence>
<proteinExistence type="predicted"/>
<dbReference type="GO" id="GO:0006355">
    <property type="term" value="P:regulation of DNA-templated transcription"/>
    <property type="evidence" value="ECO:0007669"/>
    <property type="project" value="InterPro"/>
</dbReference>
<organism evidence="1 2">
    <name type="scientific">Derxia gummosa DSM 723</name>
    <dbReference type="NCBI Taxonomy" id="1121388"/>
    <lineage>
        <taxon>Bacteria</taxon>
        <taxon>Pseudomonadati</taxon>
        <taxon>Pseudomonadota</taxon>
        <taxon>Betaproteobacteria</taxon>
        <taxon>Burkholderiales</taxon>
        <taxon>Alcaligenaceae</taxon>
        <taxon>Derxia</taxon>
    </lineage>
</organism>
<dbReference type="RefSeq" id="WP_169732501.1">
    <property type="nucleotide sequence ID" value="NZ_AXWS01000008.1"/>
</dbReference>
<evidence type="ECO:0000313" key="1">
    <source>
        <dbReference type="Proteomes" id="UP000675920"/>
    </source>
</evidence>
<dbReference type="Gene3D" id="1.10.1220.10">
    <property type="entry name" value="Met repressor-like"/>
    <property type="match status" value="1"/>
</dbReference>
<accession>A0A8B6XD10</accession>